<dbReference type="PANTHER" id="PTHR23037">
    <property type="entry name" value="CYTOKINE RECEPTOR"/>
    <property type="match status" value="1"/>
</dbReference>
<dbReference type="InterPro" id="IPR013783">
    <property type="entry name" value="Ig-like_fold"/>
</dbReference>
<feature type="transmembrane region" description="Helical" evidence="9">
    <location>
        <begin position="362"/>
        <end position="384"/>
    </location>
</feature>
<feature type="compositionally biased region" description="Low complexity" evidence="8">
    <location>
        <begin position="517"/>
        <end position="527"/>
    </location>
</feature>
<evidence type="ECO:0000256" key="4">
    <source>
        <dbReference type="ARBA" id="ARBA00023136"/>
    </source>
</evidence>
<keyword evidence="7" id="KW-0325">Glycoprotein</keyword>
<dbReference type="EnsemblMetazoa" id="XM_038211461.1">
    <property type="protein sequence ID" value="XP_038067389.1"/>
    <property type="gene ID" value="LOC119737262"/>
</dbReference>
<dbReference type="Gene3D" id="2.60.40.10">
    <property type="entry name" value="Immunoglobulins"/>
    <property type="match status" value="3"/>
</dbReference>
<feature type="domain" description="Fibronectin type-III" evidence="11">
    <location>
        <begin position="153"/>
        <end position="251"/>
    </location>
</feature>
<keyword evidence="13" id="KW-1185">Reference proteome</keyword>
<sequence length="1067" mass="115615">MMGVRLPNWTQAVLFVWCCFAAPLIPNRSLSTGLLVAEGLERNSTNTSFPPEPASDFSCFSFDFLRVTCEWTRGGQGHDVSSNDVLMYRGGGIWTECGYFKLIPKCNSTHHCKQECSSCTRCEYRIQTTNDLGLTAYSEEVVFNVYKDSRVKPPRDLTVTNQSFSELLVNWRPPDPLPTYIKYTLEYRWEGSSADDSWRRKEDIERVSYTLGDLEHAYGLYYVRVKALKDTYTPTIESVFTEVARGRTTEKAPIDLPEHFLCVDAPNQKNDTRHVHLSWKPLQNKFKLNGEILGYVITYSSSEAGLPTRLDAGVNDTNYTVYDLKKDHHYSFSIQARNSMGTSSKKASCSKINPVPVAPSPVGPVIGVCITIVIVIIFLIVICCRVKKSIRKFPAIKLPSQLQEDNEYLSEHRNRGAVREVEVFDEVKPCQLFVDLGPKQTNVIDIFDDMPVITDGFHIGDKPRGAVGFQNDIIDLDSLPLLGLKGELMLDDIASATEPLLPGSRRDEDPSSGDEYGGALPSSPVSVGSGGSYLGIRDDDDMVYSCMTKEGLSPVEKENTEGQRVLGERPPDSAPRPRVDGLPLLQWRRESVESDEDNLQDGDAVDSYTKMSTFPSRRENSHAAAGPVRKDPQADRPSTHGAMHSKGAKHPKASSKAIKSKGADLAGATHAGDGSISDYVQQGFVPGAAAQGDGDYDPGDPADSYSRLGLLEGPRAASSPHGISLDNSNQDSAVPSGNRGGDDETLAEPTIGQDSRTEDSSNPLIGRTSAAASGAVVPLSQLGSEPRPTNEVLGIPNVARAQSLDSLSDDDDEEGGLTYVTVALDSDNDESVNGTEQADMNGYVTQAMMPNNWDAPTARTVSNDTVNNAAPSGYVDQAQLSNFSPPSFARPPVHSNPVQMNGSAGSGSGYVTAAEARDIMSPGPDGGPVNENFTNNNNNNGRTENDAQDSIPSHDDSGLDEDRGFVARQQATEMLAARPNGATDTRDIDGLAPTQPAGPGYVTTDQLASLPLPRPQANGHVNGHHMDPDSGDYVTQDEMLHMAEASRNQSAKNANRHVGKESGEQTD</sequence>
<evidence type="ECO:0000256" key="8">
    <source>
        <dbReference type="SAM" id="MobiDB-lite"/>
    </source>
</evidence>
<evidence type="ECO:0000313" key="13">
    <source>
        <dbReference type="Proteomes" id="UP000887568"/>
    </source>
</evidence>
<accession>A0A914AV75</accession>
<feature type="region of interest" description="Disordered" evidence="8">
    <location>
        <begin position="976"/>
        <end position="1067"/>
    </location>
</feature>
<dbReference type="GeneID" id="119737262"/>
<evidence type="ECO:0000256" key="6">
    <source>
        <dbReference type="ARBA" id="ARBA00023170"/>
    </source>
</evidence>
<feature type="region of interest" description="Disordered" evidence="8">
    <location>
        <begin position="499"/>
        <end position="532"/>
    </location>
</feature>
<dbReference type="Pfam" id="PF00041">
    <property type="entry name" value="fn3"/>
    <property type="match status" value="2"/>
</dbReference>
<dbReference type="GO" id="GO:0004896">
    <property type="term" value="F:cytokine receptor activity"/>
    <property type="evidence" value="ECO:0007669"/>
    <property type="project" value="TreeGrafter"/>
</dbReference>
<feature type="compositionally biased region" description="Acidic residues" evidence="8">
    <location>
        <begin position="593"/>
        <end position="604"/>
    </location>
</feature>
<dbReference type="RefSeq" id="XP_038067389.1">
    <property type="nucleotide sequence ID" value="XM_038211461.1"/>
</dbReference>
<feature type="domain" description="Fibronectin type-III" evidence="11">
    <location>
        <begin position="256"/>
        <end position="360"/>
    </location>
</feature>
<evidence type="ECO:0000313" key="12">
    <source>
        <dbReference type="EnsemblMetazoa" id="XP_038067389.1"/>
    </source>
</evidence>
<feature type="compositionally biased region" description="Basic and acidic residues" evidence="8">
    <location>
        <begin position="1058"/>
        <end position="1067"/>
    </location>
</feature>
<keyword evidence="3 9" id="KW-1133">Transmembrane helix</keyword>
<keyword evidence="4 9" id="KW-0472">Membrane</keyword>
<dbReference type="PROSITE" id="PS50853">
    <property type="entry name" value="FN3"/>
    <property type="match status" value="2"/>
</dbReference>
<evidence type="ECO:0000256" key="1">
    <source>
        <dbReference type="ARBA" id="ARBA00004479"/>
    </source>
</evidence>
<evidence type="ECO:0000256" key="5">
    <source>
        <dbReference type="ARBA" id="ARBA00023157"/>
    </source>
</evidence>
<dbReference type="SUPFAM" id="SSF49265">
    <property type="entry name" value="Fibronectin type III"/>
    <property type="match status" value="2"/>
</dbReference>
<evidence type="ECO:0000256" key="10">
    <source>
        <dbReference type="SAM" id="SignalP"/>
    </source>
</evidence>
<evidence type="ECO:0000259" key="11">
    <source>
        <dbReference type="PROSITE" id="PS50853"/>
    </source>
</evidence>
<feature type="compositionally biased region" description="Polar residues" evidence="8">
    <location>
        <begin position="725"/>
        <end position="735"/>
    </location>
</feature>
<dbReference type="CDD" id="cd00063">
    <property type="entry name" value="FN3"/>
    <property type="match status" value="2"/>
</dbReference>
<feature type="region of interest" description="Disordered" evidence="8">
    <location>
        <begin position="549"/>
        <end position="774"/>
    </location>
</feature>
<dbReference type="AlphaFoldDB" id="A0A914AV75"/>
<feature type="region of interest" description="Disordered" evidence="8">
    <location>
        <begin position="920"/>
        <end position="961"/>
    </location>
</feature>
<dbReference type="GO" id="GO:0009897">
    <property type="term" value="C:external side of plasma membrane"/>
    <property type="evidence" value="ECO:0007669"/>
    <property type="project" value="TreeGrafter"/>
</dbReference>
<proteinExistence type="predicted"/>
<keyword evidence="5" id="KW-1015">Disulfide bond</keyword>
<name>A0A914AV75_PATMI</name>
<evidence type="ECO:0000256" key="2">
    <source>
        <dbReference type="ARBA" id="ARBA00022692"/>
    </source>
</evidence>
<protein>
    <recommendedName>
        <fullName evidence="11">Fibronectin type-III domain-containing protein</fullName>
    </recommendedName>
</protein>
<feature type="compositionally biased region" description="Low complexity" evidence="8">
    <location>
        <begin position="930"/>
        <end position="942"/>
    </location>
</feature>
<dbReference type="PANTHER" id="PTHR23037:SF35">
    <property type="entry name" value="FIBRONECTIN TYPE-III DOMAIN-CONTAINING PROTEIN"/>
    <property type="match status" value="1"/>
</dbReference>
<reference evidence="12" key="1">
    <citation type="submission" date="2022-11" db="UniProtKB">
        <authorList>
            <consortium name="EnsemblMetazoa"/>
        </authorList>
    </citation>
    <scope>IDENTIFICATION</scope>
</reference>
<keyword evidence="6" id="KW-0675">Receptor</keyword>
<feature type="chain" id="PRO_5037777872" description="Fibronectin type-III domain-containing protein" evidence="10">
    <location>
        <begin position="22"/>
        <end position="1067"/>
    </location>
</feature>
<evidence type="ECO:0000256" key="3">
    <source>
        <dbReference type="ARBA" id="ARBA00022989"/>
    </source>
</evidence>
<dbReference type="OrthoDB" id="6381660at2759"/>
<dbReference type="Proteomes" id="UP000887568">
    <property type="component" value="Unplaced"/>
</dbReference>
<feature type="signal peptide" evidence="10">
    <location>
        <begin position="1"/>
        <end position="21"/>
    </location>
</feature>
<keyword evidence="2 9" id="KW-0812">Transmembrane</keyword>
<dbReference type="PRINTS" id="PR00014">
    <property type="entry name" value="FNTYPEIII"/>
</dbReference>
<feature type="compositionally biased region" description="Basic and acidic residues" evidence="8">
    <location>
        <begin position="628"/>
        <end position="638"/>
    </location>
</feature>
<keyword evidence="10" id="KW-0732">Signal</keyword>
<organism evidence="12 13">
    <name type="scientific">Patiria miniata</name>
    <name type="common">Bat star</name>
    <name type="synonym">Asterina miniata</name>
    <dbReference type="NCBI Taxonomy" id="46514"/>
    <lineage>
        <taxon>Eukaryota</taxon>
        <taxon>Metazoa</taxon>
        <taxon>Echinodermata</taxon>
        <taxon>Eleutherozoa</taxon>
        <taxon>Asterozoa</taxon>
        <taxon>Asteroidea</taxon>
        <taxon>Valvatacea</taxon>
        <taxon>Valvatida</taxon>
        <taxon>Asterinidae</taxon>
        <taxon>Patiria</taxon>
    </lineage>
</organism>
<comment type="subcellular location">
    <subcellularLocation>
        <location evidence="1">Membrane</location>
        <topology evidence="1">Single-pass type I membrane protein</topology>
    </subcellularLocation>
</comment>
<feature type="compositionally biased region" description="Basic and acidic residues" evidence="8">
    <location>
        <begin position="555"/>
        <end position="579"/>
    </location>
</feature>
<dbReference type="InterPro" id="IPR036116">
    <property type="entry name" value="FN3_sf"/>
</dbReference>
<evidence type="ECO:0000256" key="7">
    <source>
        <dbReference type="ARBA" id="ARBA00023180"/>
    </source>
</evidence>
<dbReference type="SMART" id="SM00060">
    <property type="entry name" value="FN3"/>
    <property type="match status" value="2"/>
</dbReference>
<dbReference type="InterPro" id="IPR003961">
    <property type="entry name" value="FN3_dom"/>
</dbReference>
<dbReference type="OMA" id="DYVQQGF"/>
<feature type="compositionally biased region" description="Basic and acidic residues" evidence="8">
    <location>
        <begin position="952"/>
        <end position="961"/>
    </location>
</feature>
<evidence type="ECO:0000256" key="9">
    <source>
        <dbReference type="SAM" id="Phobius"/>
    </source>
</evidence>